<organism evidence="2 3">
    <name type="scientific">Thalassobellus suaedae</name>
    <dbReference type="NCBI Taxonomy" id="3074124"/>
    <lineage>
        <taxon>Bacteria</taxon>
        <taxon>Pseudomonadati</taxon>
        <taxon>Bacteroidota</taxon>
        <taxon>Flavobacteriia</taxon>
        <taxon>Flavobacteriales</taxon>
        <taxon>Flavobacteriaceae</taxon>
        <taxon>Thalassobellus</taxon>
    </lineage>
</organism>
<keyword evidence="2" id="KW-0808">Transferase</keyword>
<dbReference type="EMBL" id="CP134537">
    <property type="protein sequence ID" value="WNH07721.1"/>
    <property type="molecule type" value="Genomic_DNA"/>
</dbReference>
<dbReference type="PANTHER" id="PTHR43685">
    <property type="entry name" value="GLYCOSYLTRANSFERASE"/>
    <property type="match status" value="1"/>
</dbReference>
<dbReference type="Pfam" id="PF00535">
    <property type="entry name" value="Glycos_transf_2"/>
    <property type="match status" value="1"/>
</dbReference>
<dbReference type="PANTHER" id="PTHR43685:SF2">
    <property type="entry name" value="GLYCOSYLTRANSFERASE 2-LIKE DOMAIN-CONTAINING PROTEIN"/>
    <property type="match status" value="1"/>
</dbReference>
<dbReference type="InterPro" id="IPR029044">
    <property type="entry name" value="Nucleotide-diphossugar_trans"/>
</dbReference>
<dbReference type="GO" id="GO:0016757">
    <property type="term" value="F:glycosyltransferase activity"/>
    <property type="evidence" value="ECO:0007669"/>
    <property type="project" value="UniProtKB-KW"/>
</dbReference>
<dbReference type="Proteomes" id="UP001302806">
    <property type="component" value="Chromosome"/>
</dbReference>
<evidence type="ECO:0000313" key="3">
    <source>
        <dbReference type="Proteomes" id="UP001302806"/>
    </source>
</evidence>
<name>A0ABY9XP89_9FLAO</name>
<evidence type="ECO:0000259" key="1">
    <source>
        <dbReference type="Pfam" id="PF00535"/>
    </source>
</evidence>
<proteinExistence type="predicted"/>
<reference evidence="2 3" key="1">
    <citation type="submission" date="2023-09" db="EMBL/GenBank/DDBJ databases">
        <title>Thalassobella suaedae gen. nov., sp. nov., a marine bacterium of the family Flavobacteriaceae isolated from a halophyte Suaeda japonica.</title>
        <authorList>
            <person name="Lee S.Y."/>
            <person name="Hwang C.Y."/>
        </authorList>
    </citation>
    <scope>NUCLEOTIDE SEQUENCE [LARGE SCALE GENOMIC DNA]</scope>
    <source>
        <strain evidence="2 3">HL-DH14</strain>
    </source>
</reference>
<gene>
    <name evidence="2" type="ORF">RHP51_10955</name>
</gene>
<dbReference type="Gene3D" id="3.90.550.10">
    <property type="entry name" value="Spore Coat Polysaccharide Biosynthesis Protein SpsA, Chain A"/>
    <property type="match status" value="1"/>
</dbReference>
<evidence type="ECO:0000313" key="2">
    <source>
        <dbReference type="EMBL" id="WNH07721.1"/>
    </source>
</evidence>
<keyword evidence="2" id="KW-0328">Glycosyltransferase</keyword>
<dbReference type="SUPFAM" id="SSF53448">
    <property type="entry name" value="Nucleotide-diphospho-sugar transferases"/>
    <property type="match status" value="1"/>
</dbReference>
<accession>A0ABY9XP89</accession>
<dbReference type="RefSeq" id="WP_415864598.1">
    <property type="nucleotide sequence ID" value="NZ_CP134537.1"/>
</dbReference>
<sequence length="311" mass="36221">MPFFSVIIPLYNKEDLVEQTINSLLNQLYTDFEVIIVNDGSTDNSLKKIESLIDDRFKIVNQKNLGASHARNRGIDEASGSYIALLDADDYWYDNHLLELKKLIDTFPEAGLFCNNYEINYNEKFTKPATFNFIHNNKSLIIEDYFSSSIINSVAWTSSVAFKKETFNKIGGFNPVLEIAEDLDLWIRFALNYYVCFNPKITMTYNKSVSGSLSKKEFNDIRYRFVNNYPEQEQKDSALKLYLDINRYAVALRCKMTKEIDLYKKLKSEIDFKNLNFKQKVLINCPLSVLKGIKLFQQFLINNNIYLTAYK</sequence>
<feature type="domain" description="Glycosyltransferase 2-like" evidence="1">
    <location>
        <begin position="5"/>
        <end position="170"/>
    </location>
</feature>
<protein>
    <submittedName>
        <fullName evidence="2">Glycosyltransferase</fullName>
        <ecNumber evidence="2">2.4.-.-</ecNumber>
    </submittedName>
</protein>
<dbReference type="InterPro" id="IPR001173">
    <property type="entry name" value="Glyco_trans_2-like"/>
</dbReference>
<dbReference type="EC" id="2.4.-.-" evidence="2"/>
<dbReference type="InterPro" id="IPR050834">
    <property type="entry name" value="Glycosyltransf_2"/>
</dbReference>